<evidence type="ECO:0000256" key="5">
    <source>
        <dbReference type="ARBA" id="ARBA00022840"/>
    </source>
</evidence>
<dbReference type="InterPro" id="IPR003593">
    <property type="entry name" value="AAA+_ATPase"/>
</dbReference>
<keyword evidence="4" id="KW-0547">Nucleotide-binding</keyword>
<comment type="subcellular location">
    <subcellularLocation>
        <location evidence="1">Cell membrane</location>
        <topology evidence="1">Multi-pass membrane protein</topology>
    </subcellularLocation>
</comment>
<gene>
    <name evidence="11" type="ORF">Y958_29845</name>
</gene>
<proteinExistence type="predicted"/>
<accession>A0A248K3Z5</accession>
<feature type="transmembrane region" description="Helical" evidence="8">
    <location>
        <begin position="263"/>
        <end position="284"/>
    </location>
</feature>
<evidence type="ECO:0000256" key="4">
    <source>
        <dbReference type="ARBA" id="ARBA00022741"/>
    </source>
</evidence>
<evidence type="ECO:0000256" key="1">
    <source>
        <dbReference type="ARBA" id="ARBA00004651"/>
    </source>
</evidence>
<evidence type="ECO:0000259" key="10">
    <source>
        <dbReference type="PROSITE" id="PS50929"/>
    </source>
</evidence>
<evidence type="ECO:0000256" key="8">
    <source>
        <dbReference type="SAM" id="Phobius"/>
    </source>
</evidence>
<feature type="transmembrane region" description="Helical" evidence="8">
    <location>
        <begin position="144"/>
        <end position="165"/>
    </location>
</feature>
<dbReference type="EMBL" id="CP022113">
    <property type="protein sequence ID" value="ASG25168.1"/>
    <property type="molecule type" value="Genomic_DNA"/>
</dbReference>
<dbReference type="SMART" id="SM00382">
    <property type="entry name" value="AAA"/>
    <property type="match status" value="1"/>
</dbReference>
<feature type="transmembrane region" description="Helical" evidence="8">
    <location>
        <begin position="117"/>
        <end position="138"/>
    </location>
</feature>
<keyword evidence="12" id="KW-1185">Reference proteome</keyword>
<keyword evidence="2" id="KW-0813">Transport</keyword>
<dbReference type="KEGG" id="nao:Y958_29845"/>
<organism evidence="11 12">
    <name type="scientific">Nitrospirillum viridazoti CBAmc</name>
    <dbReference type="NCBI Taxonomy" id="1441467"/>
    <lineage>
        <taxon>Bacteria</taxon>
        <taxon>Pseudomonadati</taxon>
        <taxon>Pseudomonadota</taxon>
        <taxon>Alphaproteobacteria</taxon>
        <taxon>Rhodospirillales</taxon>
        <taxon>Azospirillaceae</taxon>
        <taxon>Nitrospirillum</taxon>
        <taxon>Nitrospirillum viridazoti</taxon>
    </lineage>
</organism>
<keyword evidence="6 8" id="KW-1133">Transmembrane helix</keyword>
<evidence type="ECO:0000313" key="11">
    <source>
        <dbReference type="EMBL" id="ASG25168.1"/>
    </source>
</evidence>
<dbReference type="Gene3D" id="1.20.1560.10">
    <property type="entry name" value="ABC transporter type 1, transmembrane domain"/>
    <property type="match status" value="1"/>
</dbReference>
<dbReference type="RefSeq" id="WP_088875546.1">
    <property type="nucleotide sequence ID" value="NZ_CP022113.1"/>
</dbReference>
<dbReference type="GO" id="GO:0016887">
    <property type="term" value="F:ATP hydrolysis activity"/>
    <property type="evidence" value="ECO:0007669"/>
    <property type="project" value="InterPro"/>
</dbReference>
<dbReference type="PANTHER" id="PTHR43553:SF11">
    <property type="entry name" value="ABC TRANSPORTER ATP-BINDING_PERMEASE PROTEIN YOJI"/>
    <property type="match status" value="1"/>
</dbReference>
<dbReference type="GO" id="GO:0043190">
    <property type="term" value="C:ATP-binding cassette (ABC) transporter complex"/>
    <property type="evidence" value="ECO:0007669"/>
    <property type="project" value="TreeGrafter"/>
</dbReference>
<dbReference type="Proteomes" id="UP000197153">
    <property type="component" value="Chromosome 4"/>
</dbReference>
<protein>
    <submittedName>
        <fullName evidence="11">Cyclic peptide transporter</fullName>
    </submittedName>
</protein>
<evidence type="ECO:0000259" key="9">
    <source>
        <dbReference type="PROSITE" id="PS50893"/>
    </source>
</evidence>
<dbReference type="PROSITE" id="PS50893">
    <property type="entry name" value="ABC_TRANSPORTER_2"/>
    <property type="match status" value="1"/>
</dbReference>
<keyword evidence="7 8" id="KW-0472">Membrane</keyword>
<reference evidence="11 12" key="1">
    <citation type="submission" date="2017-06" db="EMBL/GenBank/DDBJ databases">
        <title>Complete genome sequence of Nitrospirillum amazonense strain CBAmC, an endophytic nitrogen-fixing and plant growth-promoting bacterium, isolated from sugarcane.</title>
        <authorList>
            <person name="Schwab S."/>
            <person name="dos Santos Teixeira K.R."/>
            <person name="Simoes Araujo J.L."/>
            <person name="Soares Vidal M."/>
            <person name="Borges de Freitas H.R."/>
            <person name="Rivello Crivelaro A.L."/>
            <person name="Bueno de Camargo Nunes A."/>
            <person name="dos Santos C.M."/>
            <person name="Palmeira da Silva Rosa D."/>
            <person name="da Silva Padilha D."/>
            <person name="da Silva E."/>
            <person name="Araujo Terra L."/>
            <person name="Soares Mendes V."/>
            <person name="Farinelli L."/>
            <person name="Magalhaes Cruz L."/>
            <person name="Baldani J.I."/>
        </authorList>
    </citation>
    <scope>NUCLEOTIDE SEQUENCE [LARGE SCALE GENOMIC DNA]</scope>
    <source>
        <strain evidence="11 12">CBAmC</strain>
    </source>
</reference>
<keyword evidence="5" id="KW-0067">ATP-binding</keyword>
<dbReference type="PANTHER" id="PTHR43553">
    <property type="entry name" value="HEAVY METAL TRANSPORTER"/>
    <property type="match status" value="1"/>
</dbReference>
<feature type="domain" description="ABC transporter" evidence="9">
    <location>
        <begin position="344"/>
        <end position="570"/>
    </location>
</feature>
<dbReference type="AlphaFoldDB" id="A0A248K3Z5"/>
<dbReference type="InterPro" id="IPR011527">
    <property type="entry name" value="ABC1_TM_dom"/>
</dbReference>
<dbReference type="SUPFAM" id="SSF90123">
    <property type="entry name" value="ABC transporter transmembrane region"/>
    <property type="match status" value="1"/>
</dbReference>
<sequence length="570" mass="62119">MRLAKVVLREIPQNLKMLTFMNLVSAIATTALLGLVAAASQEADKVDARLVLMYAVTITLFCVSHNAILVTASRDAERLIHTFRMRVFDAVRRADLVTVERIGRAALHGVLIQDTQILARVLPILAVGAQQAVMLVFLAYYLAYLSPLACVLAFAFAGLAVSIRYRRTRSFKEMLAESGQAEADVFDGLTDLTQGFKEARMSRRRADALVGAVGAASSRARRVNVETKTQWVRNFSLIEAMFYALIGLMVFVVPLVSAEYYKVVVPVTTAALFIVGPISTVSFVTPMVSMAERALSNIEDMERRLAEAAGRWAVTADAPVPAGRAPIEERPADGVATLPAPRSIALAEAGFAYRNDDGTPSFAVGPLTAEFRGGEVTFITGGNGSGKSTMLRLLTGLMPLDHGTLLVNGAPVPAAALQDYRDQISAIFSDYHLSRRLYGVASPDPARVQGLLTRLEMQDKVAVADGAFTTVRLSTGQRKRLALVLAQLEDKPVIVLDEWAADQDPHFRAVFYEQLLPELKAQGKVVICVTHDERWFDLADRVYQMSEGRLRLVHPLPLEPGPAEPTEAQA</sequence>
<dbReference type="GO" id="GO:0140359">
    <property type="term" value="F:ABC-type transporter activity"/>
    <property type="evidence" value="ECO:0007669"/>
    <property type="project" value="InterPro"/>
</dbReference>
<dbReference type="PROSITE" id="PS50929">
    <property type="entry name" value="ABC_TM1F"/>
    <property type="match status" value="1"/>
</dbReference>
<feature type="transmembrane region" description="Helical" evidence="8">
    <location>
        <begin position="48"/>
        <end position="70"/>
    </location>
</feature>
<dbReference type="InterPro" id="IPR050095">
    <property type="entry name" value="ECF_ABC_transporter_ATP-bd"/>
</dbReference>
<evidence type="ECO:0000256" key="7">
    <source>
        <dbReference type="ARBA" id="ARBA00023136"/>
    </source>
</evidence>
<dbReference type="GO" id="GO:0005524">
    <property type="term" value="F:ATP binding"/>
    <property type="evidence" value="ECO:0007669"/>
    <property type="project" value="UniProtKB-KW"/>
</dbReference>
<evidence type="ECO:0000256" key="2">
    <source>
        <dbReference type="ARBA" id="ARBA00022448"/>
    </source>
</evidence>
<evidence type="ECO:0000256" key="3">
    <source>
        <dbReference type="ARBA" id="ARBA00022692"/>
    </source>
</evidence>
<name>A0A248K3Z5_9PROT</name>
<dbReference type="SUPFAM" id="SSF52540">
    <property type="entry name" value="P-loop containing nucleoside triphosphate hydrolases"/>
    <property type="match status" value="1"/>
</dbReference>
<dbReference type="GO" id="GO:1904680">
    <property type="term" value="F:peptide transmembrane transporter activity"/>
    <property type="evidence" value="ECO:0007669"/>
    <property type="project" value="InterPro"/>
</dbReference>
<dbReference type="GO" id="GO:0015833">
    <property type="term" value="P:peptide transport"/>
    <property type="evidence" value="ECO:0007669"/>
    <property type="project" value="InterPro"/>
</dbReference>
<dbReference type="Pfam" id="PF00005">
    <property type="entry name" value="ABC_tran"/>
    <property type="match status" value="1"/>
</dbReference>
<dbReference type="InterPro" id="IPR003439">
    <property type="entry name" value="ABC_transporter-like_ATP-bd"/>
</dbReference>
<dbReference type="InterPro" id="IPR036640">
    <property type="entry name" value="ABC1_TM_sf"/>
</dbReference>
<feature type="domain" description="ABC transmembrane type-1" evidence="10">
    <location>
        <begin position="19"/>
        <end position="290"/>
    </location>
</feature>
<evidence type="ECO:0000313" key="12">
    <source>
        <dbReference type="Proteomes" id="UP000197153"/>
    </source>
</evidence>
<evidence type="ECO:0000256" key="6">
    <source>
        <dbReference type="ARBA" id="ARBA00022989"/>
    </source>
</evidence>
<feature type="transmembrane region" description="Helical" evidence="8">
    <location>
        <begin position="237"/>
        <end position="257"/>
    </location>
</feature>
<keyword evidence="3 8" id="KW-0812">Transmembrane</keyword>
<dbReference type="Gene3D" id="3.40.50.300">
    <property type="entry name" value="P-loop containing nucleotide triphosphate hydrolases"/>
    <property type="match status" value="1"/>
</dbReference>
<dbReference type="NCBIfam" id="TIGR01194">
    <property type="entry name" value="cyc_pep_trnsptr"/>
    <property type="match status" value="1"/>
</dbReference>
<dbReference type="InterPro" id="IPR005898">
    <property type="entry name" value="Cyc_pep_transpt_SyrD/YojI"/>
</dbReference>
<dbReference type="InterPro" id="IPR027417">
    <property type="entry name" value="P-loop_NTPase"/>
</dbReference>